<dbReference type="PANTHER" id="PTHR13605">
    <property type="entry name" value="ER MEMBRANE PROTEIN COMPLEX SUBUNIT 7"/>
    <property type="match status" value="1"/>
</dbReference>
<dbReference type="Gene3D" id="2.60.40.1120">
    <property type="entry name" value="Carboxypeptidase-like, regulatory domain"/>
    <property type="match status" value="1"/>
</dbReference>
<protein>
    <submittedName>
        <fullName evidence="10">ER membrane protein complex subunit 7-like</fullName>
    </submittedName>
</protein>
<dbReference type="OrthoDB" id="27095at2759"/>
<evidence type="ECO:0000256" key="2">
    <source>
        <dbReference type="ARBA" id="ARBA00008880"/>
    </source>
</evidence>
<keyword evidence="3 7" id="KW-0812">Transmembrane</keyword>
<evidence type="ECO:0000313" key="10">
    <source>
        <dbReference type="RefSeq" id="XP_022322937.1"/>
    </source>
</evidence>
<keyword evidence="4" id="KW-0732">Signal</keyword>
<dbReference type="InterPro" id="IPR039163">
    <property type="entry name" value="EMC7"/>
</dbReference>
<evidence type="ECO:0000256" key="4">
    <source>
        <dbReference type="ARBA" id="ARBA00022729"/>
    </source>
</evidence>
<dbReference type="InterPro" id="IPR013784">
    <property type="entry name" value="Carb-bd-like_fold"/>
</dbReference>
<evidence type="ECO:0000256" key="3">
    <source>
        <dbReference type="ARBA" id="ARBA00022692"/>
    </source>
</evidence>
<organism evidence="9 10">
    <name type="scientific">Crassostrea virginica</name>
    <name type="common">Eastern oyster</name>
    <dbReference type="NCBI Taxonomy" id="6565"/>
    <lineage>
        <taxon>Eukaryota</taxon>
        <taxon>Metazoa</taxon>
        <taxon>Spiralia</taxon>
        <taxon>Lophotrochozoa</taxon>
        <taxon>Mollusca</taxon>
        <taxon>Bivalvia</taxon>
        <taxon>Autobranchia</taxon>
        <taxon>Pteriomorphia</taxon>
        <taxon>Ostreida</taxon>
        <taxon>Ostreoidea</taxon>
        <taxon>Ostreidae</taxon>
        <taxon>Crassostrea</taxon>
    </lineage>
</organism>
<keyword evidence="9" id="KW-1185">Reference proteome</keyword>
<dbReference type="AlphaFoldDB" id="A0A8B8D470"/>
<evidence type="ECO:0000256" key="5">
    <source>
        <dbReference type="ARBA" id="ARBA00022989"/>
    </source>
</evidence>
<gene>
    <name evidence="10" type="primary">LOC111124378</name>
</gene>
<evidence type="ECO:0000259" key="8">
    <source>
        <dbReference type="Pfam" id="PF09430"/>
    </source>
</evidence>
<comment type="subcellular location">
    <subcellularLocation>
        <location evidence="1">Membrane</location>
        <topology evidence="1">Single-pass membrane protein</topology>
    </subcellularLocation>
</comment>
<evidence type="ECO:0000256" key="7">
    <source>
        <dbReference type="SAM" id="Phobius"/>
    </source>
</evidence>
<dbReference type="PANTHER" id="PTHR13605:SF4">
    <property type="entry name" value="ER MEMBRANE PROTEIN COMPLEX SUBUNIT 7"/>
    <property type="match status" value="1"/>
</dbReference>
<dbReference type="Pfam" id="PF09430">
    <property type="entry name" value="EMC7_beta-sandw"/>
    <property type="match status" value="1"/>
</dbReference>
<dbReference type="InterPro" id="IPR019008">
    <property type="entry name" value="Beta_sandwich_EMC7"/>
</dbReference>
<sequence length="243" mass="27820">MKAIQDRQLPFWAEVSIIIMKLQEFSVLLSTFNIFLVVLPVYSDESTDLEGSDRFKIEGKVTLTDARNSDWLGVTRVLVDGGDYVGYLRSDGSFVVNDLPSGSYVIEVSNPNYIFESARVDISQKGKVRARRVNYLQHSDKTLLSYPLDIKDRQKAKYFQTREQWKVTDFLMNPMVLTMVLPLLLIMVLPKLMNAADPEAQKEMQSQMKAFNDKSTVPDISEMFASWFPSTDTKKSKHKAKKK</sequence>
<dbReference type="Proteomes" id="UP000694844">
    <property type="component" value="Chromosome 3"/>
</dbReference>
<dbReference type="GO" id="GO:0072546">
    <property type="term" value="C:EMC complex"/>
    <property type="evidence" value="ECO:0007669"/>
    <property type="project" value="TreeGrafter"/>
</dbReference>
<evidence type="ECO:0000256" key="6">
    <source>
        <dbReference type="ARBA" id="ARBA00023136"/>
    </source>
</evidence>
<dbReference type="GO" id="GO:0030246">
    <property type="term" value="F:carbohydrate binding"/>
    <property type="evidence" value="ECO:0007669"/>
    <property type="project" value="InterPro"/>
</dbReference>
<dbReference type="GeneID" id="111124378"/>
<dbReference type="KEGG" id="cvn:111124378"/>
<evidence type="ECO:0000256" key="1">
    <source>
        <dbReference type="ARBA" id="ARBA00004167"/>
    </source>
</evidence>
<dbReference type="RefSeq" id="XP_022322937.1">
    <property type="nucleotide sequence ID" value="XM_022467229.1"/>
</dbReference>
<feature type="domain" description="ER membrane protein complex subunit 7 beta-sandwich" evidence="8">
    <location>
        <begin position="68"/>
        <end position="177"/>
    </location>
</feature>
<accession>A0A8B8D470</accession>
<comment type="similarity">
    <text evidence="2">Belongs to the EMC7 family.</text>
</comment>
<dbReference type="SUPFAM" id="SSF49452">
    <property type="entry name" value="Starch-binding domain-like"/>
    <property type="match status" value="1"/>
</dbReference>
<evidence type="ECO:0000313" key="9">
    <source>
        <dbReference type="Proteomes" id="UP000694844"/>
    </source>
</evidence>
<proteinExistence type="inferred from homology"/>
<keyword evidence="6 7" id="KW-0472">Membrane</keyword>
<reference evidence="10" key="1">
    <citation type="submission" date="2025-08" db="UniProtKB">
        <authorList>
            <consortium name="RefSeq"/>
        </authorList>
    </citation>
    <scope>IDENTIFICATION</scope>
    <source>
        <tissue evidence="10">Whole sample</tissue>
    </source>
</reference>
<name>A0A8B8D470_CRAVI</name>
<feature type="transmembrane region" description="Helical" evidence="7">
    <location>
        <begin position="170"/>
        <end position="189"/>
    </location>
</feature>
<keyword evidence="5 7" id="KW-1133">Transmembrane helix</keyword>